<evidence type="ECO:0000259" key="2">
    <source>
        <dbReference type="Pfam" id="PF13843"/>
    </source>
</evidence>
<accession>A0A2J7PHJ4</accession>
<dbReference type="Pfam" id="PF13843">
    <property type="entry name" value="DDE_Tnp_1_7"/>
    <property type="match status" value="1"/>
</dbReference>
<dbReference type="EMBL" id="NEVH01025136">
    <property type="protein sequence ID" value="PNF15798.1"/>
    <property type="molecule type" value="Genomic_DNA"/>
</dbReference>
<feature type="domain" description="PiggyBac transposable element-derived protein" evidence="2">
    <location>
        <begin position="155"/>
        <end position="288"/>
    </location>
</feature>
<keyword evidence="4" id="KW-1185">Reference proteome</keyword>
<dbReference type="PANTHER" id="PTHR46599:SF3">
    <property type="entry name" value="PIGGYBAC TRANSPOSABLE ELEMENT-DERIVED PROTEIN 4"/>
    <property type="match status" value="1"/>
</dbReference>
<dbReference type="OrthoDB" id="7615244at2759"/>
<reference evidence="3 4" key="1">
    <citation type="submission" date="2017-12" db="EMBL/GenBank/DDBJ databases">
        <title>Hemimetabolous genomes reveal molecular basis of termite eusociality.</title>
        <authorList>
            <person name="Harrison M.C."/>
            <person name="Jongepier E."/>
            <person name="Robertson H.M."/>
            <person name="Arning N."/>
            <person name="Bitard-Feildel T."/>
            <person name="Chao H."/>
            <person name="Childers C.P."/>
            <person name="Dinh H."/>
            <person name="Doddapaneni H."/>
            <person name="Dugan S."/>
            <person name="Gowin J."/>
            <person name="Greiner C."/>
            <person name="Han Y."/>
            <person name="Hu H."/>
            <person name="Hughes D.S.T."/>
            <person name="Huylmans A.-K."/>
            <person name="Kemena C."/>
            <person name="Kremer L.P.M."/>
            <person name="Lee S.L."/>
            <person name="Lopez-Ezquerra A."/>
            <person name="Mallet L."/>
            <person name="Monroy-Kuhn J.M."/>
            <person name="Moser A."/>
            <person name="Murali S.C."/>
            <person name="Muzny D.M."/>
            <person name="Otani S."/>
            <person name="Piulachs M.-D."/>
            <person name="Poelchau M."/>
            <person name="Qu J."/>
            <person name="Schaub F."/>
            <person name="Wada-Katsumata A."/>
            <person name="Worley K.C."/>
            <person name="Xie Q."/>
            <person name="Ylla G."/>
            <person name="Poulsen M."/>
            <person name="Gibbs R.A."/>
            <person name="Schal C."/>
            <person name="Richards S."/>
            <person name="Belles X."/>
            <person name="Korb J."/>
            <person name="Bornberg-Bauer E."/>
        </authorList>
    </citation>
    <scope>NUCLEOTIDE SEQUENCE [LARGE SCALE GENOMIC DNA]</scope>
    <source>
        <tissue evidence="3">Whole body</tissue>
    </source>
</reference>
<protein>
    <recommendedName>
        <fullName evidence="2">PiggyBac transposable element-derived protein domain-containing protein</fullName>
    </recommendedName>
</protein>
<evidence type="ECO:0000313" key="4">
    <source>
        <dbReference type="Proteomes" id="UP000235965"/>
    </source>
</evidence>
<feature type="region of interest" description="Disordered" evidence="1">
    <location>
        <begin position="1"/>
        <end position="20"/>
    </location>
</feature>
<organism evidence="3 4">
    <name type="scientific">Cryptotermes secundus</name>
    <dbReference type="NCBI Taxonomy" id="105785"/>
    <lineage>
        <taxon>Eukaryota</taxon>
        <taxon>Metazoa</taxon>
        <taxon>Ecdysozoa</taxon>
        <taxon>Arthropoda</taxon>
        <taxon>Hexapoda</taxon>
        <taxon>Insecta</taxon>
        <taxon>Pterygota</taxon>
        <taxon>Neoptera</taxon>
        <taxon>Polyneoptera</taxon>
        <taxon>Dictyoptera</taxon>
        <taxon>Blattodea</taxon>
        <taxon>Blattoidea</taxon>
        <taxon>Termitoidae</taxon>
        <taxon>Kalotermitidae</taxon>
        <taxon>Cryptotermitinae</taxon>
        <taxon>Cryptotermes</taxon>
    </lineage>
</organism>
<dbReference type="PANTHER" id="PTHR46599">
    <property type="entry name" value="PIGGYBAC TRANSPOSABLE ELEMENT-DERIVED PROTEIN 4"/>
    <property type="match status" value="1"/>
</dbReference>
<evidence type="ECO:0000313" key="3">
    <source>
        <dbReference type="EMBL" id="PNF15799.1"/>
    </source>
</evidence>
<evidence type="ECO:0000256" key="1">
    <source>
        <dbReference type="SAM" id="MobiDB-lite"/>
    </source>
</evidence>
<sequence>MASVSRKCMPSGYKKETHNTLRDPPCYADGEAANTIVKELDIDCHDEMALKIEDEIASEEFDSDCVDEMDMEIKTEILSEELYIDSDDEMDLEIKVEIASEESSSEKSESGTESETSFVRVHVWQDVTVGDKKPREYTFTKNAGPQLNLLPDAEPTDYFNLFFNNELLNNIIGETNRYARDKIAELQLSPRSIWSRWSDVSTPEMKAFLGLIINMGLIPLPDVKDYWSSEWTTQIKFFGDVMSRNRFLQIFWMMHVGNDTTEESSRAIKRTKKVHGVIEHMEKQFRNILCQVKTLQ</sequence>
<gene>
    <name evidence="3" type="ORF">B7P43_G10420</name>
</gene>
<comment type="caution">
    <text evidence="3">The sequence shown here is derived from an EMBL/GenBank/DDBJ whole genome shotgun (WGS) entry which is preliminary data.</text>
</comment>
<name>A0A2J7PHJ4_9NEOP</name>
<dbReference type="STRING" id="105785.A0A2J7PHJ4"/>
<dbReference type="InterPro" id="IPR029526">
    <property type="entry name" value="PGBD"/>
</dbReference>
<dbReference type="AlphaFoldDB" id="A0A2J7PHJ4"/>
<dbReference type="InParanoid" id="A0A2J7PHJ4"/>
<dbReference type="Proteomes" id="UP000235965">
    <property type="component" value="Unassembled WGS sequence"/>
</dbReference>
<dbReference type="EMBL" id="NEVH01025136">
    <property type="protein sequence ID" value="PNF15799.1"/>
    <property type="molecule type" value="Genomic_DNA"/>
</dbReference>
<proteinExistence type="predicted"/>